<evidence type="ECO:0000313" key="7">
    <source>
        <dbReference type="EMBL" id="PMC81975.1"/>
    </source>
</evidence>
<comment type="caution">
    <text evidence="7">The sequence shown here is derived from an EMBL/GenBank/DDBJ whole genome shotgun (WGS) entry which is preliminary data.</text>
</comment>
<dbReference type="GeneID" id="84578397"/>
<evidence type="ECO:0000256" key="3">
    <source>
        <dbReference type="ARBA" id="ARBA00022692"/>
    </source>
</evidence>
<dbReference type="PANTHER" id="PTHR30213:SF0">
    <property type="entry name" value="UPF0761 MEMBRANE PROTEIN YIHY"/>
    <property type="match status" value="1"/>
</dbReference>
<keyword evidence="3 6" id="KW-0812">Transmembrane</keyword>
<feature type="transmembrane region" description="Helical" evidence="6">
    <location>
        <begin position="248"/>
        <end position="281"/>
    </location>
</feature>
<sequence>MKIKSSNIKKFILNLIERIRDHDLMTLASSLSYYFLSAAIPMLLVLLNLVTKYMKGNEDVVIEFIKLLPDSIRGVILLIVKSILDSGSASTISTITLIFALWSASKGVSKIILAINVAYGLEDDHSMIKNKIFGFLYTFILIFILIFMFLLKIYSNGILRIIEDVLKIVNSSSSLDEFTWLINLISGIIPPIILILGLTFLYKAAPYNNSIKINFKDAFVGSISTSLMIFITSFGYSFFLNNMSNMSVIYGALAGIIALLVWMLLFSLTIILGAEIIAAYMKTKNNYRKLR</sequence>
<dbReference type="PIRSF" id="PIRSF035875">
    <property type="entry name" value="RNase_BN"/>
    <property type="match status" value="1"/>
</dbReference>
<dbReference type="Pfam" id="PF03631">
    <property type="entry name" value="Virul_fac_BrkB"/>
    <property type="match status" value="1"/>
</dbReference>
<dbReference type="NCBIfam" id="TIGR00765">
    <property type="entry name" value="yihY_not_rbn"/>
    <property type="match status" value="1"/>
</dbReference>
<evidence type="ECO:0000256" key="1">
    <source>
        <dbReference type="ARBA" id="ARBA00004651"/>
    </source>
</evidence>
<dbReference type="PANTHER" id="PTHR30213">
    <property type="entry name" value="INNER MEMBRANE PROTEIN YHJD"/>
    <property type="match status" value="1"/>
</dbReference>
<feature type="transmembrane region" description="Helical" evidence="6">
    <location>
        <begin position="180"/>
        <end position="202"/>
    </location>
</feature>
<reference evidence="7 8" key="1">
    <citation type="submission" date="2017-09" db="EMBL/GenBank/DDBJ databases">
        <title>Bacterial strain isolated from the female urinary microbiota.</title>
        <authorList>
            <person name="Thomas-White K."/>
            <person name="Kumar N."/>
            <person name="Forster S."/>
            <person name="Putonti C."/>
            <person name="Lawley T."/>
            <person name="Wolfe A.J."/>
        </authorList>
    </citation>
    <scope>NUCLEOTIDE SEQUENCE [LARGE SCALE GENOMIC DNA]</scope>
    <source>
        <strain evidence="7 8">UMB0204</strain>
    </source>
</reference>
<dbReference type="RefSeq" id="WP_102197899.1">
    <property type="nucleotide sequence ID" value="NZ_PNHP01000002.1"/>
</dbReference>
<dbReference type="InterPro" id="IPR017039">
    <property type="entry name" value="Virul_fac_BrkB"/>
</dbReference>
<evidence type="ECO:0008006" key="9">
    <source>
        <dbReference type="Google" id="ProtNLM"/>
    </source>
</evidence>
<evidence type="ECO:0000313" key="8">
    <source>
        <dbReference type="Proteomes" id="UP000235658"/>
    </source>
</evidence>
<feature type="transmembrane region" description="Helical" evidence="6">
    <location>
        <begin position="214"/>
        <end position="236"/>
    </location>
</feature>
<evidence type="ECO:0000256" key="5">
    <source>
        <dbReference type="ARBA" id="ARBA00023136"/>
    </source>
</evidence>
<keyword evidence="4 6" id="KW-1133">Transmembrane helix</keyword>
<protein>
    <recommendedName>
        <fullName evidence="9">YihY/virulence factor BrkB family protein</fullName>
    </recommendedName>
</protein>
<dbReference type="Proteomes" id="UP000235658">
    <property type="component" value="Unassembled WGS sequence"/>
</dbReference>
<evidence type="ECO:0000256" key="2">
    <source>
        <dbReference type="ARBA" id="ARBA00022475"/>
    </source>
</evidence>
<feature type="transmembrane region" description="Helical" evidence="6">
    <location>
        <begin position="132"/>
        <end position="151"/>
    </location>
</feature>
<comment type="subcellular location">
    <subcellularLocation>
        <location evidence="1">Cell membrane</location>
        <topology evidence="1">Multi-pass membrane protein</topology>
    </subcellularLocation>
</comment>
<evidence type="ECO:0000256" key="6">
    <source>
        <dbReference type="SAM" id="Phobius"/>
    </source>
</evidence>
<keyword evidence="5 6" id="KW-0472">Membrane</keyword>
<evidence type="ECO:0000256" key="4">
    <source>
        <dbReference type="ARBA" id="ARBA00022989"/>
    </source>
</evidence>
<dbReference type="AlphaFoldDB" id="A0A2N6UJQ3"/>
<proteinExistence type="predicted"/>
<keyword evidence="2" id="KW-1003">Cell membrane</keyword>
<feature type="transmembrane region" description="Helical" evidence="6">
    <location>
        <begin position="33"/>
        <end position="54"/>
    </location>
</feature>
<dbReference type="GO" id="GO:0005886">
    <property type="term" value="C:plasma membrane"/>
    <property type="evidence" value="ECO:0007669"/>
    <property type="project" value="UniProtKB-SubCell"/>
</dbReference>
<accession>A0A2N6UJQ3</accession>
<dbReference type="EMBL" id="PNHP01000002">
    <property type="protein sequence ID" value="PMC81975.1"/>
    <property type="molecule type" value="Genomic_DNA"/>
</dbReference>
<gene>
    <name evidence="7" type="ORF">CJ192_04290</name>
</gene>
<name>A0A2N6UJQ3_9FIRM</name>
<organism evidence="7 8">
    <name type="scientific">Anaerococcus hydrogenalis</name>
    <dbReference type="NCBI Taxonomy" id="33029"/>
    <lineage>
        <taxon>Bacteria</taxon>
        <taxon>Bacillati</taxon>
        <taxon>Bacillota</taxon>
        <taxon>Tissierellia</taxon>
        <taxon>Tissierellales</taxon>
        <taxon>Peptoniphilaceae</taxon>
        <taxon>Anaerococcus</taxon>
    </lineage>
</organism>